<protein>
    <submittedName>
        <fullName evidence="3">Uncharacterized protein (TIGR02118 family)</fullName>
    </submittedName>
</protein>
<evidence type="ECO:0000259" key="2">
    <source>
        <dbReference type="Pfam" id="PF07110"/>
    </source>
</evidence>
<dbReference type="SUPFAM" id="SSF54909">
    <property type="entry name" value="Dimeric alpha+beta barrel"/>
    <property type="match status" value="1"/>
</dbReference>
<keyword evidence="4" id="KW-1185">Reference proteome</keyword>
<feature type="non-terminal residue" evidence="3">
    <location>
        <position position="1"/>
    </location>
</feature>
<dbReference type="Proteomes" id="UP000294911">
    <property type="component" value="Unassembled WGS sequence"/>
</dbReference>
<accession>A0A4V2STJ5</accession>
<dbReference type="RefSeq" id="WP_207894564.1">
    <property type="nucleotide sequence ID" value="NZ_SLXQ01000007.1"/>
</dbReference>
<evidence type="ECO:0000256" key="1">
    <source>
        <dbReference type="SAM" id="MobiDB-lite"/>
    </source>
</evidence>
<proteinExistence type="predicted"/>
<name>A0A4V2STJ5_9PSEU</name>
<organism evidence="3 4">
    <name type="scientific">Tamaricihabitans halophyticus</name>
    <dbReference type="NCBI Taxonomy" id="1262583"/>
    <lineage>
        <taxon>Bacteria</taxon>
        <taxon>Bacillati</taxon>
        <taxon>Actinomycetota</taxon>
        <taxon>Actinomycetes</taxon>
        <taxon>Pseudonocardiales</taxon>
        <taxon>Pseudonocardiaceae</taxon>
        <taxon>Tamaricihabitans</taxon>
    </lineage>
</organism>
<feature type="compositionally biased region" description="Basic residues" evidence="1">
    <location>
        <begin position="1"/>
        <end position="16"/>
    </location>
</feature>
<dbReference type="Pfam" id="PF07110">
    <property type="entry name" value="EthD"/>
    <property type="match status" value="1"/>
</dbReference>
<dbReference type="InterPro" id="IPR009799">
    <property type="entry name" value="EthD_dom"/>
</dbReference>
<evidence type="ECO:0000313" key="4">
    <source>
        <dbReference type="Proteomes" id="UP000294911"/>
    </source>
</evidence>
<feature type="region of interest" description="Disordered" evidence="1">
    <location>
        <begin position="1"/>
        <end position="26"/>
    </location>
</feature>
<sequence length="139" mass="15983">AQRLRDRLRRPHHPNRKLTNAKPDPPFIGHSPVSVKIVALLKAKPELSRAEFLYYWQQEHPAVVWTLPGLRAYHQSPAIEHHKPWPYDGMAELWFDSMADIRAAYGSPAADPVREHEKLFLGEVDWFVTTTTVVEPTEG</sequence>
<feature type="domain" description="EthD" evidence="2">
    <location>
        <begin position="44"/>
        <end position="120"/>
    </location>
</feature>
<dbReference type="InterPro" id="IPR011008">
    <property type="entry name" value="Dimeric_a/b-barrel"/>
</dbReference>
<dbReference type="GO" id="GO:0016491">
    <property type="term" value="F:oxidoreductase activity"/>
    <property type="evidence" value="ECO:0007669"/>
    <property type="project" value="InterPro"/>
</dbReference>
<gene>
    <name evidence="3" type="ORF">EV191_107261</name>
</gene>
<evidence type="ECO:0000313" key="3">
    <source>
        <dbReference type="EMBL" id="TCP50996.1"/>
    </source>
</evidence>
<reference evidence="3 4" key="1">
    <citation type="submission" date="2019-03" db="EMBL/GenBank/DDBJ databases">
        <title>Genomic Encyclopedia of Type Strains, Phase IV (KMG-IV): sequencing the most valuable type-strain genomes for metagenomic binning, comparative biology and taxonomic classification.</title>
        <authorList>
            <person name="Goeker M."/>
        </authorList>
    </citation>
    <scope>NUCLEOTIDE SEQUENCE [LARGE SCALE GENOMIC DNA]</scope>
    <source>
        <strain evidence="3 4">DSM 45765</strain>
    </source>
</reference>
<dbReference type="Gene3D" id="3.30.70.100">
    <property type="match status" value="1"/>
</dbReference>
<dbReference type="EMBL" id="SLXQ01000007">
    <property type="protein sequence ID" value="TCP50996.1"/>
    <property type="molecule type" value="Genomic_DNA"/>
</dbReference>
<dbReference type="NCBIfam" id="TIGR02118">
    <property type="entry name" value="EthD family reductase"/>
    <property type="match status" value="1"/>
</dbReference>
<dbReference type="AlphaFoldDB" id="A0A4V2STJ5"/>
<comment type="caution">
    <text evidence="3">The sequence shown here is derived from an EMBL/GenBank/DDBJ whole genome shotgun (WGS) entry which is preliminary data.</text>
</comment>